<feature type="transmembrane region" description="Helical" evidence="1">
    <location>
        <begin position="56"/>
        <end position="74"/>
    </location>
</feature>
<protein>
    <recommendedName>
        <fullName evidence="3">Ketosynthase</fullName>
    </recommendedName>
</protein>
<dbReference type="EMBL" id="UOFT01000027">
    <property type="protein sequence ID" value="VAW92600.1"/>
    <property type="molecule type" value="Genomic_DNA"/>
</dbReference>
<feature type="transmembrane region" description="Helical" evidence="1">
    <location>
        <begin position="86"/>
        <end position="108"/>
    </location>
</feature>
<feature type="transmembrane region" description="Helical" evidence="1">
    <location>
        <begin position="129"/>
        <end position="151"/>
    </location>
</feature>
<feature type="transmembrane region" description="Helical" evidence="1">
    <location>
        <begin position="7"/>
        <end position="26"/>
    </location>
</feature>
<name>A0A3B0ZTR4_9ZZZZ</name>
<gene>
    <name evidence="2" type="ORF">MNBD_GAMMA23-2437</name>
</gene>
<proteinExistence type="predicted"/>
<evidence type="ECO:0008006" key="3">
    <source>
        <dbReference type="Google" id="ProtNLM"/>
    </source>
</evidence>
<keyword evidence="1" id="KW-0812">Transmembrane</keyword>
<reference evidence="2" key="1">
    <citation type="submission" date="2018-06" db="EMBL/GenBank/DDBJ databases">
        <authorList>
            <person name="Zhirakovskaya E."/>
        </authorList>
    </citation>
    <scope>NUCLEOTIDE SEQUENCE</scope>
</reference>
<keyword evidence="1" id="KW-0472">Membrane</keyword>
<keyword evidence="1" id="KW-1133">Transmembrane helix</keyword>
<evidence type="ECO:0000256" key="1">
    <source>
        <dbReference type="SAM" id="Phobius"/>
    </source>
</evidence>
<accession>A0A3B0ZTR4</accession>
<feature type="transmembrane region" description="Helical" evidence="1">
    <location>
        <begin position="32"/>
        <end position="51"/>
    </location>
</feature>
<dbReference type="AlphaFoldDB" id="A0A3B0ZTR4"/>
<feature type="transmembrane region" description="Helical" evidence="1">
    <location>
        <begin position="157"/>
        <end position="179"/>
    </location>
</feature>
<organism evidence="2">
    <name type="scientific">hydrothermal vent metagenome</name>
    <dbReference type="NCBI Taxonomy" id="652676"/>
    <lineage>
        <taxon>unclassified sequences</taxon>
        <taxon>metagenomes</taxon>
        <taxon>ecological metagenomes</taxon>
    </lineage>
</organism>
<evidence type="ECO:0000313" key="2">
    <source>
        <dbReference type="EMBL" id="VAW92600.1"/>
    </source>
</evidence>
<sequence>MLKKQYWKLLVLLASISYPFLVHYLVVTEQYLLAGIYIVVLLLLIAVQNFLQSYKGLATGLFLLSLVIVAILIYRTQFVVFLPPILIPLALAYAFGKTLMAGQTAFITTIAQKIRATPLVEKEKKYTRFITYMWVLFFLFLAIESIVVAVVYDIETWSYITNFLNYILVAFFAMFEYLLRRIVLHHLEHPGFIGFIKQLIHVQRNR</sequence>